<evidence type="ECO:0000256" key="4">
    <source>
        <dbReference type="ARBA" id="ARBA00022801"/>
    </source>
</evidence>
<evidence type="ECO:0000256" key="2">
    <source>
        <dbReference type="ARBA" id="ARBA00022517"/>
    </source>
</evidence>
<accession>A0A523W426</accession>
<dbReference type="GO" id="GO:0016788">
    <property type="term" value="F:hydrolase activity, acting on ester bonds"/>
    <property type="evidence" value="ECO:0007669"/>
    <property type="project" value="UniProtKB-UniRule"/>
</dbReference>
<evidence type="ECO:0000259" key="6">
    <source>
        <dbReference type="SMART" id="SM00732"/>
    </source>
</evidence>
<protein>
    <recommendedName>
        <fullName evidence="5">Putative pre-16S rRNA nuclease</fullName>
        <ecNumber evidence="5">3.1.-.-</ecNumber>
    </recommendedName>
</protein>
<keyword evidence="4 5" id="KW-0378">Hydrolase</keyword>
<dbReference type="GO" id="GO:0004518">
    <property type="term" value="F:nuclease activity"/>
    <property type="evidence" value="ECO:0007669"/>
    <property type="project" value="UniProtKB-KW"/>
</dbReference>
<dbReference type="SUPFAM" id="SSF53098">
    <property type="entry name" value="Ribonuclease H-like"/>
    <property type="match status" value="1"/>
</dbReference>
<dbReference type="AlphaFoldDB" id="A0A523W426"/>
<comment type="caution">
    <text evidence="7">The sequence shown here is derived from an EMBL/GenBank/DDBJ whole genome shotgun (WGS) entry which is preliminary data.</text>
</comment>
<dbReference type="GO" id="GO:0000967">
    <property type="term" value="P:rRNA 5'-end processing"/>
    <property type="evidence" value="ECO:0007669"/>
    <property type="project" value="UniProtKB-UniRule"/>
</dbReference>
<keyword evidence="3 5" id="KW-0540">Nuclease</keyword>
<keyword evidence="2 5" id="KW-0690">Ribosome biogenesis</keyword>
<dbReference type="Gene3D" id="3.30.420.140">
    <property type="entry name" value="YqgF/RNase H-like domain"/>
    <property type="match status" value="1"/>
</dbReference>
<comment type="function">
    <text evidence="5">Could be a nuclease involved in processing of the 5'-end of pre-16S rRNA.</text>
</comment>
<dbReference type="Proteomes" id="UP000319130">
    <property type="component" value="Unassembled WGS sequence"/>
</dbReference>
<gene>
    <name evidence="7" type="primary">ruvX</name>
    <name evidence="7" type="ORF">E3J48_05295</name>
</gene>
<dbReference type="InterPro" id="IPR005227">
    <property type="entry name" value="YqgF"/>
</dbReference>
<dbReference type="Pfam" id="PF03652">
    <property type="entry name" value="RuvX"/>
    <property type="match status" value="1"/>
</dbReference>
<proteinExistence type="inferred from homology"/>
<sequence length="140" mass="15416">MGDCDSGYNFGNSAALLEGLWLCSRNPGRGIKRIKEFIQRYKTDKLVVGEPLGAGGKKGAQAQKIEKFVDYLRSQISIPIILVDESFSTAAAEQILKEAKLSLSKRKEVKDKLAAAIILQDYLEWQRTELEGSAGKPDSP</sequence>
<evidence type="ECO:0000256" key="3">
    <source>
        <dbReference type="ARBA" id="ARBA00022722"/>
    </source>
</evidence>
<dbReference type="InterPro" id="IPR006641">
    <property type="entry name" value="YqgF/RNaseH-like_dom"/>
</dbReference>
<name>A0A523W426_UNCAE</name>
<comment type="similarity">
    <text evidence="5">Belongs to the YqgF HJR family.</text>
</comment>
<dbReference type="HAMAP" id="MF_00651">
    <property type="entry name" value="Nuclease_YqgF"/>
    <property type="match status" value="1"/>
</dbReference>
<organism evidence="7 8">
    <name type="scientific">Aerophobetes bacterium</name>
    <dbReference type="NCBI Taxonomy" id="2030807"/>
    <lineage>
        <taxon>Bacteria</taxon>
        <taxon>Candidatus Aerophobota</taxon>
    </lineage>
</organism>
<feature type="domain" description="YqgF/RNase H-like" evidence="6">
    <location>
        <begin position="4"/>
        <end position="92"/>
    </location>
</feature>
<evidence type="ECO:0000256" key="1">
    <source>
        <dbReference type="ARBA" id="ARBA00022490"/>
    </source>
</evidence>
<dbReference type="InterPro" id="IPR012337">
    <property type="entry name" value="RNaseH-like_sf"/>
</dbReference>
<dbReference type="SMART" id="SM00732">
    <property type="entry name" value="YqgFc"/>
    <property type="match status" value="1"/>
</dbReference>
<dbReference type="EMBL" id="SOIZ01000229">
    <property type="protein sequence ID" value="TET61763.1"/>
    <property type="molecule type" value="Genomic_DNA"/>
</dbReference>
<reference evidence="7 8" key="1">
    <citation type="submission" date="2019-03" db="EMBL/GenBank/DDBJ databases">
        <title>Metabolic potential of uncultured bacteria and archaea associated with petroleum seepage in deep-sea sediments.</title>
        <authorList>
            <person name="Dong X."/>
            <person name="Hubert C."/>
        </authorList>
    </citation>
    <scope>NUCLEOTIDE SEQUENCE [LARGE SCALE GENOMIC DNA]</scope>
    <source>
        <strain evidence="7">E29_bin52</strain>
    </source>
</reference>
<evidence type="ECO:0000256" key="5">
    <source>
        <dbReference type="HAMAP-Rule" id="MF_00651"/>
    </source>
</evidence>
<evidence type="ECO:0000313" key="8">
    <source>
        <dbReference type="Proteomes" id="UP000319130"/>
    </source>
</evidence>
<dbReference type="CDD" id="cd16964">
    <property type="entry name" value="YqgF"/>
    <property type="match status" value="1"/>
</dbReference>
<dbReference type="EC" id="3.1.-.-" evidence="5"/>
<dbReference type="GO" id="GO:0005829">
    <property type="term" value="C:cytosol"/>
    <property type="evidence" value="ECO:0007669"/>
    <property type="project" value="TreeGrafter"/>
</dbReference>
<dbReference type="NCBIfam" id="TIGR00250">
    <property type="entry name" value="RNAse_H_YqgF"/>
    <property type="match status" value="1"/>
</dbReference>
<comment type="subcellular location">
    <subcellularLocation>
        <location evidence="5">Cytoplasm</location>
    </subcellularLocation>
</comment>
<dbReference type="PANTHER" id="PTHR33317">
    <property type="entry name" value="POLYNUCLEOTIDYL TRANSFERASE, RIBONUCLEASE H-LIKE SUPERFAMILY PROTEIN"/>
    <property type="match status" value="1"/>
</dbReference>
<dbReference type="PANTHER" id="PTHR33317:SF4">
    <property type="entry name" value="POLYNUCLEOTIDYL TRANSFERASE, RIBONUCLEASE H-LIKE SUPERFAMILY PROTEIN"/>
    <property type="match status" value="1"/>
</dbReference>
<evidence type="ECO:0000313" key="7">
    <source>
        <dbReference type="EMBL" id="TET61763.1"/>
    </source>
</evidence>
<keyword evidence="1 5" id="KW-0963">Cytoplasm</keyword>
<dbReference type="InterPro" id="IPR037027">
    <property type="entry name" value="YqgF/RNaseH-like_dom_sf"/>
</dbReference>